<dbReference type="OMA" id="RHEVIND"/>
<keyword evidence="2" id="KW-1185">Reference proteome</keyword>
<gene>
    <name evidence="1" type="ORF">TRAPUB_13392</name>
</gene>
<dbReference type="InterPro" id="IPR040521">
    <property type="entry name" value="KDZ"/>
</dbReference>
<evidence type="ECO:0000313" key="1">
    <source>
        <dbReference type="EMBL" id="OJT10121.1"/>
    </source>
</evidence>
<evidence type="ECO:0000313" key="2">
    <source>
        <dbReference type="Proteomes" id="UP000184267"/>
    </source>
</evidence>
<comment type="caution">
    <text evidence="1">The sequence shown here is derived from an EMBL/GenBank/DDBJ whole genome shotgun (WGS) entry which is preliminary data.</text>
</comment>
<dbReference type="Pfam" id="PF18758">
    <property type="entry name" value="KDZ"/>
    <property type="match status" value="1"/>
</dbReference>
<name>A0A1M2VR86_TRAPU</name>
<sequence length="596" mass="67990">MLYLLVISYDIACQYCKNFEKRFSEDFPESEHLDLDDTEIRWVIPKNHLPVHGPNHSRYSLNFVDKVGRTYGEGIKSSWGSLNPISMLTREMALATRHEVINDHIGSWNWTKTIEFGSHLKKGLRKAAGMAQKQRTLFQEFSDTFPSGVVKEWERLVSAWNADPSAVDDPYEEPQANVHGERLRKELAIEDSTTSTIPHLADMSQSIFLQLGLEIEDQQRTLKSSTGNKELSGGDVKVDVIERRNVLRRRIQHWVEAQNVYMPSLTQLRIRTLTVIHSLDELDHGEVAPRATKNSTPYPEDTVLWLPSALPSSLRVGDLTTQLLGMELRLRLAQAEDSLTDIRRLRRIMKGISEFKCLNISGTGNKANTKARTLYTSFERKQKQSADRYRAAYRSLTSIDPTGEWRSQFRQLLDSDLTGPGRGVQEDVRGEGYREISWIWRTGSSTTSDSDSSAEYNKSMRAEWAQTRARAERWQEEVELLQEEMRRVIHFLQWRSRWWCERKALRADIISSDLADGIGVYALRQSTMCRELAKRFAHSWLPLLRSLNNGIPAWASDYVLPMAEPKPKNVSEGVGRELAEAGAAVLGGEVEAGVRV</sequence>
<dbReference type="STRING" id="154538.A0A1M2VR86"/>
<dbReference type="AlphaFoldDB" id="A0A1M2VR86"/>
<organism evidence="1 2">
    <name type="scientific">Trametes pubescens</name>
    <name type="common">White-rot fungus</name>
    <dbReference type="NCBI Taxonomy" id="154538"/>
    <lineage>
        <taxon>Eukaryota</taxon>
        <taxon>Fungi</taxon>
        <taxon>Dikarya</taxon>
        <taxon>Basidiomycota</taxon>
        <taxon>Agaricomycotina</taxon>
        <taxon>Agaricomycetes</taxon>
        <taxon>Polyporales</taxon>
        <taxon>Polyporaceae</taxon>
        <taxon>Trametes</taxon>
    </lineage>
</organism>
<dbReference type="EMBL" id="MNAD01000816">
    <property type="protein sequence ID" value="OJT10121.1"/>
    <property type="molecule type" value="Genomic_DNA"/>
</dbReference>
<accession>A0A1M2VR86</accession>
<dbReference type="OrthoDB" id="2756259at2759"/>
<proteinExistence type="predicted"/>
<protein>
    <submittedName>
        <fullName evidence="1">Uncharacterized protein</fullName>
    </submittedName>
</protein>
<reference evidence="1 2" key="1">
    <citation type="submission" date="2016-10" db="EMBL/GenBank/DDBJ databases">
        <title>Genome sequence of the basidiomycete white-rot fungus Trametes pubescens.</title>
        <authorList>
            <person name="Makela M.R."/>
            <person name="Granchi Z."/>
            <person name="Peng M."/>
            <person name="De Vries R.P."/>
            <person name="Grigoriev I."/>
            <person name="Riley R."/>
            <person name="Hilden K."/>
        </authorList>
    </citation>
    <scope>NUCLEOTIDE SEQUENCE [LARGE SCALE GENOMIC DNA]</scope>
    <source>
        <strain evidence="1 2">FBCC735</strain>
    </source>
</reference>
<dbReference type="Proteomes" id="UP000184267">
    <property type="component" value="Unassembled WGS sequence"/>
</dbReference>